<dbReference type="PANTHER" id="PTHR38695">
    <property type="entry name" value="AMINO ACID PERMEASE_ SLC12A DOMAIN-CONTAINING PROTEIN"/>
    <property type="match status" value="1"/>
</dbReference>
<gene>
    <name evidence="2" type="ORF">CDD81_2166</name>
</gene>
<dbReference type="EMBL" id="NJET01000166">
    <property type="protein sequence ID" value="PHH60037.1"/>
    <property type="molecule type" value="Genomic_DNA"/>
</dbReference>
<accession>A0A2C5XUB0</accession>
<name>A0A2C5XUB0_9HYPO</name>
<feature type="domain" description="Luciferase" evidence="1">
    <location>
        <begin position="221"/>
        <end position="293"/>
    </location>
</feature>
<evidence type="ECO:0000313" key="2">
    <source>
        <dbReference type="EMBL" id="PHH60037.1"/>
    </source>
</evidence>
<dbReference type="Pfam" id="PF17648">
    <property type="entry name" value="Luciferase"/>
    <property type="match status" value="1"/>
</dbReference>
<dbReference type="PANTHER" id="PTHR38695:SF1">
    <property type="entry name" value="AMINO ACID PERMEASE_ SLC12A DOMAIN-CONTAINING PROTEIN"/>
    <property type="match status" value="1"/>
</dbReference>
<dbReference type="InterPro" id="IPR040841">
    <property type="entry name" value="Luciferase_dom"/>
</dbReference>
<comment type="caution">
    <text evidence="2">The sequence shown here is derived from an EMBL/GenBank/DDBJ whole genome shotgun (WGS) entry which is preliminary data.</text>
</comment>
<keyword evidence="3" id="KW-1185">Reference proteome</keyword>
<sequence length="306" mass="34298">MSPTYALAAKAALEPCRQTLIPEPEPDASLLPAPSYLFRQRPLSVTLDGPAIFALCLALALLIHVGGSLPSEVLVMLMPLALLVRNDYQNFINLGPGGTPSTLRGYLRISWLRLWAIRDPFAAPKSRHLLPVSGILPAAVGRQHPHQVLPYRPGPRPQVVGIAPQRQLDQHGSRYCYLALRRAMQALADRRPLAFGTERSCVEKHGLALFARHPLHTSCQGEICHVHDSDHSMHMCLHPDDIAEVLRKGWGQRHPLARKRWFPQMPVSPDFVMIYAPRNQQELEVTYRVIEAAIWYTLAERVDLDA</sequence>
<organism evidence="2 3">
    <name type="scientific">Ophiocordyceps australis</name>
    <dbReference type="NCBI Taxonomy" id="1399860"/>
    <lineage>
        <taxon>Eukaryota</taxon>
        <taxon>Fungi</taxon>
        <taxon>Dikarya</taxon>
        <taxon>Ascomycota</taxon>
        <taxon>Pezizomycotina</taxon>
        <taxon>Sordariomycetes</taxon>
        <taxon>Hypocreomycetidae</taxon>
        <taxon>Hypocreales</taxon>
        <taxon>Ophiocordycipitaceae</taxon>
        <taxon>Ophiocordyceps</taxon>
    </lineage>
</organism>
<evidence type="ECO:0000259" key="1">
    <source>
        <dbReference type="Pfam" id="PF17648"/>
    </source>
</evidence>
<dbReference type="Proteomes" id="UP000226192">
    <property type="component" value="Unassembled WGS sequence"/>
</dbReference>
<protein>
    <recommendedName>
        <fullName evidence="1">Luciferase domain-containing protein</fullName>
    </recommendedName>
</protein>
<reference evidence="2 3" key="1">
    <citation type="submission" date="2017-06" db="EMBL/GenBank/DDBJ databases">
        <title>Ant-infecting Ophiocordyceps genomes reveal a high diversity of potential behavioral manipulation genes and a possible major role for enterotoxins.</title>
        <authorList>
            <person name="De Bekker C."/>
            <person name="Evans H.C."/>
            <person name="Brachmann A."/>
            <person name="Hughes D.P."/>
        </authorList>
    </citation>
    <scope>NUCLEOTIDE SEQUENCE [LARGE SCALE GENOMIC DNA]</scope>
    <source>
        <strain evidence="2 3">Map64</strain>
    </source>
</reference>
<dbReference type="OrthoDB" id="9987011at2759"/>
<proteinExistence type="predicted"/>
<evidence type="ECO:0000313" key="3">
    <source>
        <dbReference type="Proteomes" id="UP000226192"/>
    </source>
</evidence>
<dbReference type="AlphaFoldDB" id="A0A2C5XUB0"/>
<dbReference type="InterPro" id="IPR048273">
    <property type="entry name" value="Luciferase"/>
</dbReference>
<dbReference type="STRING" id="1399860.A0A2C5XUB0"/>